<dbReference type="FunFam" id="3.40.50.450:FF:000043">
    <property type="entry name" value="ATP-dependent 6-phosphofructokinase, platelet type"/>
    <property type="match status" value="1"/>
</dbReference>
<dbReference type="GO" id="GO:0003872">
    <property type="term" value="F:6-phosphofructokinase activity"/>
    <property type="evidence" value="ECO:0007669"/>
    <property type="project" value="UniProtKB-EC"/>
</dbReference>
<dbReference type="PRINTS" id="PR00476">
    <property type="entry name" value="PHFRCTKINASE"/>
</dbReference>
<dbReference type="GO" id="GO:0006002">
    <property type="term" value="P:fructose 6-phosphate metabolic process"/>
    <property type="evidence" value="ECO:0007669"/>
    <property type="project" value="InterPro"/>
</dbReference>
<evidence type="ECO:0000256" key="10">
    <source>
        <dbReference type="ARBA" id="ARBA00022840"/>
    </source>
</evidence>
<keyword evidence="12" id="KW-0007">Acetylation</keyword>
<dbReference type="GO" id="GO:0030388">
    <property type="term" value="P:fructose 1,6-bisphosphate metabolic process"/>
    <property type="evidence" value="ECO:0007669"/>
    <property type="project" value="TreeGrafter"/>
</dbReference>
<comment type="function">
    <text evidence="15">Catalyzes the phosphorylation of D-fructose 6-phosphate to fructose 1,6-bisphosphate by ATP, the first committing step of glycolysis. Negatively regulates the phagocyte oxidative burst in response to bacterial infection by controlling cellular NADPH biosynthesis and NADPH oxidase-derived reactive oxygen species. Upon macrophage activation, drives the metabolic switch toward glycolysis, thus preventing glucose turnover that produces NADPH via pentose phosphate pathway.</text>
</comment>
<dbReference type="Gene3D" id="3.40.50.460">
    <property type="entry name" value="Phosphofructokinase domain"/>
    <property type="match status" value="3"/>
</dbReference>
<dbReference type="EC" id="2.7.1.11" evidence="17"/>
<evidence type="ECO:0000256" key="1">
    <source>
        <dbReference type="ARBA" id="ARBA00001946"/>
    </source>
</evidence>
<dbReference type="Proteomes" id="UP000694568">
    <property type="component" value="Unplaced"/>
</dbReference>
<evidence type="ECO:0000313" key="20">
    <source>
        <dbReference type="Proteomes" id="UP000694568"/>
    </source>
</evidence>
<feature type="domain" description="Phosphofructokinase" evidence="18">
    <location>
        <begin position="385"/>
        <end position="645"/>
    </location>
</feature>
<keyword evidence="3" id="KW-0963">Cytoplasm</keyword>
<reference evidence="19" key="2">
    <citation type="submission" date="2025-09" db="UniProtKB">
        <authorList>
            <consortium name="Ensembl"/>
        </authorList>
    </citation>
    <scope>IDENTIFICATION</scope>
</reference>
<dbReference type="PANTHER" id="PTHR13697">
    <property type="entry name" value="PHOSPHOFRUCTOKINASE"/>
    <property type="match status" value="1"/>
</dbReference>
<dbReference type="PROSITE" id="PS00433">
    <property type="entry name" value="PHOSPHOFRUCTOKINASE"/>
    <property type="match status" value="2"/>
</dbReference>
<evidence type="ECO:0000256" key="16">
    <source>
        <dbReference type="ARBA" id="ARBA00048070"/>
    </source>
</evidence>
<evidence type="ECO:0000256" key="3">
    <source>
        <dbReference type="ARBA" id="ARBA00022490"/>
    </source>
</evidence>
<dbReference type="InterPro" id="IPR022953">
    <property type="entry name" value="ATP_PFK"/>
</dbReference>
<dbReference type="InterPro" id="IPR000023">
    <property type="entry name" value="Phosphofructokinase_dom"/>
</dbReference>
<dbReference type="InterPro" id="IPR015912">
    <property type="entry name" value="Phosphofructokinase_CS"/>
</dbReference>
<keyword evidence="5" id="KW-0597">Phosphoprotein</keyword>
<dbReference type="PANTHER" id="PTHR13697:SF14">
    <property type="entry name" value="ATP-DEPENDENT 6-PHOSPHOFRUCTOKINASE, LIVER TYPE"/>
    <property type="match status" value="1"/>
</dbReference>
<comment type="pathway">
    <text evidence="2 17">Carbohydrate degradation; glycolysis; D-glyceraldehyde 3-phosphate and glycerone phosphate from D-glucose: step 3/4.</text>
</comment>
<dbReference type="GO" id="GO:0046872">
    <property type="term" value="F:metal ion binding"/>
    <property type="evidence" value="ECO:0007669"/>
    <property type="project" value="UniProtKB-KW"/>
</dbReference>
<dbReference type="Pfam" id="PF00365">
    <property type="entry name" value="PFK"/>
    <property type="match status" value="2"/>
</dbReference>
<dbReference type="SUPFAM" id="SSF53784">
    <property type="entry name" value="Phosphofructokinase"/>
    <property type="match status" value="2"/>
</dbReference>
<evidence type="ECO:0000256" key="14">
    <source>
        <dbReference type="ARBA" id="ARBA00023180"/>
    </source>
</evidence>
<dbReference type="AlphaFoldDB" id="A0A8D0AIN0"/>
<evidence type="ECO:0000256" key="9">
    <source>
        <dbReference type="ARBA" id="ARBA00022777"/>
    </source>
</evidence>
<organism evidence="19 20">
    <name type="scientific">Sander lucioperca</name>
    <name type="common">Pike-perch</name>
    <name type="synonym">Perca lucioperca</name>
    <dbReference type="NCBI Taxonomy" id="283035"/>
    <lineage>
        <taxon>Eukaryota</taxon>
        <taxon>Metazoa</taxon>
        <taxon>Chordata</taxon>
        <taxon>Craniata</taxon>
        <taxon>Vertebrata</taxon>
        <taxon>Euteleostomi</taxon>
        <taxon>Actinopterygii</taxon>
        <taxon>Neopterygii</taxon>
        <taxon>Teleostei</taxon>
        <taxon>Neoteleostei</taxon>
        <taxon>Acanthomorphata</taxon>
        <taxon>Eupercaria</taxon>
        <taxon>Perciformes</taxon>
        <taxon>Percoidei</taxon>
        <taxon>Percidae</taxon>
        <taxon>Luciopercinae</taxon>
        <taxon>Sander</taxon>
    </lineage>
</organism>
<keyword evidence="8 17" id="KW-0547">Nucleotide-binding</keyword>
<keyword evidence="9 17" id="KW-0418">Kinase</keyword>
<dbReference type="NCBIfam" id="TIGR02478">
    <property type="entry name" value="6PF1K_euk"/>
    <property type="match status" value="1"/>
</dbReference>
<reference evidence="19" key="1">
    <citation type="submission" date="2025-08" db="UniProtKB">
        <authorList>
            <consortium name="Ensembl"/>
        </authorList>
    </citation>
    <scope>IDENTIFICATION</scope>
</reference>
<evidence type="ECO:0000259" key="18">
    <source>
        <dbReference type="Pfam" id="PF00365"/>
    </source>
</evidence>
<evidence type="ECO:0000256" key="2">
    <source>
        <dbReference type="ARBA" id="ARBA00004679"/>
    </source>
</evidence>
<evidence type="ECO:0000256" key="6">
    <source>
        <dbReference type="ARBA" id="ARBA00022679"/>
    </source>
</evidence>
<dbReference type="GO" id="GO:0042802">
    <property type="term" value="F:identical protein binding"/>
    <property type="evidence" value="ECO:0007669"/>
    <property type="project" value="TreeGrafter"/>
</dbReference>
<dbReference type="Ensembl" id="ENSSLUT00000056576.1">
    <property type="protein sequence ID" value="ENSSLUP00000054966.1"/>
    <property type="gene ID" value="ENSSLUG00000023509.1"/>
</dbReference>
<evidence type="ECO:0000256" key="11">
    <source>
        <dbReference type="ARBA" id="ARBA00022842"/>
    </source>
</evidence>
<keyword evidence="14" id="KW-0325">Glycoprotein</keyword>
<dbReference type="GO" id="GO:0061621">
    <property type="term" value="P:canonical glycolysis"/>
    <property type="evidence" value="ECO:0007669"/>
    <property type="project" value="TreeGrafter"/>
</dbReference>
<evidence type="ECO:0000256" key="15">
    <source>
        <dbReference type="ARBA" id="ARBA00045436"/>
    </source>
</evidence>
<evidence type="ECO:0000256" key="7">
    <source>
        <dbReference type="ARBA" id="ARBA00022723"/>
    </source>
</evidence>
<dbReference type="GO" id="GO:0070095">
    <property type="term" value="F:fructose-6-phosphate binding"/>
    <property type="evidence" value="ECO:0007669"/>
    <property type="project" value="TreeGrafter"/>
</dbReference>
<comment type="catalytic activity">
    <reaction evidence="16 17">
        <text>beta-D-fructose 6-phosphate + ATP = beta-D-fructose 1,6-bisphosphate + ADP + H(+)</text>
        <dbReference type="Rhea" id="RHEA:16109"/>
        <dbReference type="ChEBI" id="CHEBI:15378"/>
        <dbReference type="ChEBI" id="CHEBI:30616"/>
        <dbReference type="ChEBI" id="CHEBI:32966"/>
        <dbReference type="ChEBI" id="CHEBI:57634"/>
        <dbReference type="ChEBI" id="CHEBI:456216"/>
        <dbReference type="EC" id="2.7.1.11"/>
    </reaction>
</comment>
<comment type="similarity">
    <text evidence="17">Belongs to the phosphofructokinase type A (PFKA) family. ATP-dependent PFK group I subfamily. Eukaryotic two domain clade "E" sub-subfamily.</text>
</comment>
<keyword evidence="4" id="KW-0021">Allosteric enzyme</keyword>
<name>A0A8D0AIN0_SANLU</name>
<feature type="domain" description="Phosphofructokinase" evidence="18">
    <location>
        <begin position="8"/>
        <end position="306"/>
    </location>
</feature>
<dbReference type="GO" id="GO:0005945">
    <property type="term" value="C:6-phosphofructokinase complex"/>
    <property type="evidence" value="ECO:0007669"/>
    <property type="project" value="TreeGrafter"/>
</dbReference>
<dbReference type="InterPro" id="IPR035966">
    <property type="entry name" value="PKF_sf"/>
</dbReference>
<sequence length="739" mass="80176">MTGAGRAMAVLTSGGDAQGMNAAVRAVTRMGIYVGAKVYLIYEGYQGLVDGGDNIKLAHWQSVTNIIQQGGTVIGSARCKAFTTREGRLAAAFNLVKKGITNLCVCGGDGSLTGANIFRSEWSSLLDELVQKGRITDTLARQHGHLNIVGLVGSIDNDFCGTDMTIGADSALHRIMEIIDAIMTTAQSHQRTFVLEVMGRHCGYLALVSALASGADWLLIPEAPPQEGWEDCIRITGSRLNIIIIAEGAIDRNGKPITSTYVKDLVVQRLGYDTRVTVLGHVQRGGTPSAFDRVLSSKLGMEAVIALLEATPDTPACAIGLSGNRAVRLPLMECVEMTKLVQTAMNEKRFDEAVKLRGGSFENNWNIYKLLAFEKPIQSGSNFSLAILNVGAPAAGMNAAVRSAARLALAQGHKVYAVQDGFQGLANGEVRASTTHVAGWTGQGGSLLGTKRTLPNKHMEKIVETIIKFNISALLVIGGFEGYAGVLQLFEARSHYDELCIPMCVIPATISNNVPGTDFSLGADTAVNAAMEGCDKIKQSASGTKRRVFVVETMGGFCGYLATCTAFCHFNDLMKKDVQRGLVLRNENCHENYTTDFIHRLYSSEGKGIFDCRVNVLGHLQQGGAPSPFDRNFGTKLGVKATQWISERLTENFRQGRVIANSPDTACVLGLNRKVISFIPVTELKDVTDFEHRMPKVQWWFNLRPMLKMLAKYQTSFCEYVPGEIEHVTRRSISIDSGF</sequence>
<dbReference type="Gene3D" id="3.40.50.450">
    <property type="match status" value="3"/>
</dbReference>
<evidence type="ECO:0000256" key="13">
    <source>
        <dbReference type="ARBA" id="ARBA00023152"/>
    </source>
</evidence>
<evidence type="ECO:0000256" key="12">
    <source>
        <dbReference type="ARBA" id="ARBA00022990"/>
    </source>
</evidence>
<dbReference type="FunFam" id="3.40.50.460:FF:000003">
    <property type="entry name" value="ATP-dependent 6-phosphofructokinase"/>
    <property type="match status" value="1"/>
</dbReference>
<evidence type="ECO:0000256" key="5">
    <source>
        <dbReference type="ARBA" id="ARBA00022553"/>
    </source>
</evidence>
<gene>
    <name evidence="19" type="primary">pfkla</name>
</gene>
<keyword evidence="11" id="KW-0460">Magnesium</keyword>
<evidence type="ECO:0000256" key="8">
    <source>
        <dbReference type="ARBA" id="ARBA00022741"/>
    </source>
</evidence>
<dbReference type="GO" id="GO:0048029">
    <property type="term" value="F:monosaccharide binding"/>
    <property type="evidence" value="ECO:0007669"/>
    <property type="project" value="TreeGrafter"/>
</dbReference>
<dbReference type="UniPathway" id="UPA00109">
    <property type="reaction ID" value="UER00182"/>
</dbReference>
<evidence type="ECO:0000313" key="19">
    <source>
        <dbReference type="Ensembl" id="ENSSLUP00000054966.1"/>
    </source>
</evidence>
<keyword evidence="10 17" id="KW-0067">ATP-binding</keyword>
<proteinExistence type="inferred from homology"/>
<evidence type="ECO:0000256" key="4">
    <source>
        <dbReference type="ARBA" id="ARBA00022533"/>
    </source>
</evidence>
<dbReference type="GO" id="GO:0005524">
    <property type="term" value="F:ATP binding"/>
    <property type="evidence" value="ECO:0007669"/>
    <property type="project" value="UniProtKB-KW"/>
</dbReference>
<accession>A0A8D0AIN0</accession>
<dbReference type="GeneTree" id="ENSGT00940000159292"/>
<evidence type="ECO:0000256" key="17">
    <source>
        <dbReference type="PIRNR" id="PIRNR000533"/>
    </source>
</evidence>
<keyword evidence="7" id="KW-0479">Metal-binding</keyword>
<dbReference type="GO" id="GO:0016020">
    <property type="term" value="C:membrane"/>
    <property type="evidence" value="ECO:0007669"/>
    <property type="project" value="TreeGrafter"/>
</dbReference>
<keyword evidence="20" id="KW-1185">Reference proteome</keyword>
<protein>
    <recommendedName>
        <fullName evidence="17">6-phosphofructokinase</fullName>
        <ecNumber evidence="17">2.7.1.11</ecNumber>
    </recommendedName>
    <alternativeName>
        <fullName evidence="17">Phosphohexokinase</fullName>
    </alternativeName>
</protein>
<dbReference type="InterPro" id="IPR009161">
    <property type="entry name" value="6-Pfructokinase_euk"/>
</dbReference>
<dbReference type="GO" id="GO:0016208">
    <property type="term" value="F:AMP binding"/>
    <property type="evidence" value="ECO:0007669"/>
    <property type="project" value="TreeGrafter"/>
</dbReference>
<comment type="cofactor">
    <cofactor evidence="1">
        <name>Mg(2+)</name>
        <dbReference type="ChEBI" id="CHEBI:18420"/>
    </cofactor>
</comment>
<dbReference type="PIRSF" id="PIRSF000533">
    <property type="entry name" value="ATP_PFK_euk"/>
    <property type="match status" value="1"/>
</dbReference>
<keyword evidence="6 17" id="KW-0808">Transferase</keyword>
<keyword evidence="13 17" id="KW-0324">Glycolysis</keyword>